<comment type="caution">
    <text evidence="1">The sequence shown here is derived from an EMBL/GenBank/DDBJ whole genome shotgun (WGS) entry which is preliminary data.</text>
</comment>
<evidence type="ECO:0000313" key="1">
    <source>
        <dbReference type="EMBL" id="KAI4815791.1"/>
    </source>
</evidence>
<reference evidence="1" key="1">
    <citation type="submission" date="2022-05" db="EMBL/GenBank/DDBJ databases">
        <title>Chromosome-level genome of Chaenocephalus aceratus.</title>
        <authorList>
            <person name="Park H."/>
        </authorList>
    </citation>
    <scope>NUCLEOTIDE SEQUENCE</scope>
    <source>
        <strain evidence="1">KU_202001</strain>
    </source>
</reference>
<sequence>PVVIIALHTAFIISINLCWLRHGVMRRPVRLSACHSHPRRDTTEGYEKRWCDAGERHTEMKRQKSPASLLTPVQL</sequence>
<name>A0ACB9WRK0_CHAAC</name>
<feature type="non-terminal residue" evidence="1">
    <location>
        <position position="1"/>
    </location>
</feature>
<feature type="non-terminal residue" evidence="1">
    <location>
        <position position="75"/>
    </location>
</feature>
<dbReference type="EMBL" id="CM043797">
    <property type="protein sequence ID" value="KAI4815791.1"/>
    <property type="molecule type" value="Genomic_DNA"/>
</dbReference>
<proteinExistence type="predicted"/>
<gene>
    <name evidence="1" type="ORF">KUCAC02_005918</name>
</gene>
<dbReference type="Proteomes" id="UP001057452">
    <property type="component" value="Chromosome 13"/>
</dbReference>
<evidence type="ECO:0000313" key="2">
    <source>
        <dbReference type="Proteomes" id="UP001057452"/>
    </source>
</evidence>
<keyword evidence="2" id="KW-1185">Reference proteome</keyword>
<accession>A0ACB9WRK0</accession>
<protein>
    <submittedName>
        <fullName evidence="1">Uncharacterized protein</fullName>
    </submittedName>
</protein>
<organism evidence="1 2">
    <name type="scientific">Chaenocephalus aceratus</name>
    <name type="common">Blackfin icefish</name>
    <name type="synonym">Chaenichthys aceratus</name>
    <dbReference type="NCBI Taxonomy" id="36190"/>
    <lineage>
        <taxon>Eukaryota</taxon>
        <taxon>Metazoa</taxon>
        <taxon>Chordata</taxon>
        <taxon>Craniata</taxon>
        <taxon>Vertebrata</taxon>
        <taxon>Euteleostomi</taxon>
        <taxon>Actinopterygii</taxon>
        <taxon>Neopterygii</taxon>
        <taxon>Teleostei</taxon>
        <taxon>Neoteleostei</taxon>
        <taxon>Acanthomorphata</taxon>
        <taxon>Eupercaria</taxon>
        <taxon>Perciformes</taxon>
        <taxon>Notothenioidei</taxon>
        <taxon>Channichthyidae</taxon>
        <taxon>Chaenocephalus</taxon>
    </lineage>
</organism>